<comment type="caution">
    <text evidence="2">The sequence shown here is derived from an EMBL/GenBank/DDBJ whole genome shotgun (WGS) entry which is preliminary data.</text>
</comment>
<dbReference type="InterPro" id="IPR029068">
    <property type="entry name" value="Glyas_Bleomycin-R_OHBP_Dase"/>
</dbReference>
<dbReference type="EMBL" id="PZZZ01000001">
    <property type="protein sequence ID" value="PTM98343.1"/>
    <property type="molecule type" value="Genomic_DNA"/>
</dbReference>
<dbReference type="InterPro" id="IPR037523">
    <property type="entry name" value="VOC_core"/>
</dbReference>
<evidence type="ECO:0000259" key="1">
    <source>
        <dbReference type="PROSITE" id="PS51819"/>
    </source>
</evidence>
<evidence type="ECO:0000313" key="3">
    <source>
        <dbReference type="Proteomes" id="UP000241247"/>
    </source>
</evidence>
<accession>A0A2T5BHI8</accession>
<name>A0A2T5BHI8_MYCDI</name>
<gene>
    <name evidence="2" type="ORF">C7449_1016</name>
</gene>
<organism evidence="2 3">
    <name type="scientific">Mycoplana dimorpha</name>
    <dbReference type="NCBI Taxonomy" id="28320"/>
    <lineage>
        <taxon>Bacteria</taxon>
        <taxon>Pseudomonadati</taxon>
        <taxon>Pseudomonadota</taxon>
        <taxon>Alphaproteobacteria</taxon>
        <taxon>Hyphomicrobiales</taxon>
        <taxon>Rhizobiaceae</taxon>
        <taxon>Mycoplana</taxon>
    </lineage>
</organism>
<protein>
    <recommendedName>
        <fullName evidence="1">VOC domain-containing protein</fullName>
    </recommendedName>
</protein>
<feature type="domain" description="VOC" evidence="1">
    <location>
        <begin position="1"/>
        <end position="124"/>
    </location>
</feature>
<dbReference type="CDD" id="cd07262">
    <property type="entry name" value="VOC_like"/>
    <property type="match status" value="1"/>
</dbReference>
<dbReference type="SUPFAM" id="SSF54593">
    <property type="entry name" value="Glyoxalase/Bleomycin resistance protein/Dihydroxybiphenyl dioxygenase"/>
    <property type="match status" value="1"/>
</dbReference>
<dbReference type="PANTHER" id="PTHR35006:SF1">
    <property type="entry name" value="BLL2941 PROTEIN"/>
    <property type="match status" value="1"/>
</dbReference>
<reference evidence="2 3" key="1">
    <citation type="submission" date="2018-04" db="EMBL/GenBank/DDBJ databases">
        <title>Genomic Encyclopedia of Type Strains, Phase IV (KMG-IV): sequencing the most valuable type-strain genomes for metagenomic binning, comparative biology and taxonomic classification.</title>
        <authorList>
            <person name="Goeker M."/>
        </authorList>
    </citation>
    <scope>NUCLEOTIDE SEQUENCE [LARGE SCALE GENOMIC DNA]</scope>
    <source>
        <strain evidence="2 3">DSM 7138</strain>
    </source>
</reference>
<dbReference type="Proteomes" id="UP000241247">
    <property type="component" value="Unassembled WGS sequence"/>
</dbReference>
<proteinExistence type="predicted"/>
<dbReference type="RefSeq" id="WP_108000742.1">
    <property type="nucleotide sequence ID" value="NZ_JBHEEX010000014.1"/>
</dbReference>
<sequence length="127" mass="13654">MLLYVTVGTNDLEKAGVFYDAVLPLLGYRRQKQAPGEIGYGADGDARCRFWVVEPFNREPATFGNGTSVAFDAPSRAAVNAFHAAALANGGSDEGAPGIRSFHPNFYAAFVRDLDGNKLSIVSERPE</sequence>
<dbReference type="Gene3D" id="3.10.180.10">
    <property type="entry name" value="2,3-Dihydroxybiphenyl 1,2-Dioxygenase, domain 1"/>
    <property type="match status" value="1"/>
</dbReference>
<dbReference type="PROSITE" id="PS51819">
    <property type="entry name" value="VOC"/>
    <property type="match status" value="1"/>
</dbReference>
<evidence type="ECO:0000313" key="2">
    <source>
        <dbReference type="EMBL" id="PTM98343.1"/>
    </source>
</evidence>
<dbReference type="AlphaFoldDB" id="A0A2T5BHI8"/>
<keyword evidence="3" id="KW-1185">Reference proteome</keyword>
<dbReference type="OrthoDB" id="9807407at2"/>
<dbReference type="PANTHER" id="PTHR35006">
    <property type="entry name" value="GLYOXALASE FAMILY PROTEIN (AFU_ORTHOLOGUE AFUA_5G14830)"/>
    <property type="match status" value="1"/>
</dbReference>